<dbReference type="InterPro" id="IPR015890">
    <property type="entry name" value="Chorismate_C"/>
</dbReference>
<evidence type="ECO:0000259" key="2">
    <source>
        <dbReference type="Pfam" id="PF04715"/>
    </source>
</evidence>
<proteinExistence type="predicted"/>
<sequence>MPPPNMAKEYAGGLIGYMSYEALNYFESFPKIKIHKHFDQFMFGVYTDGLILDKLTNELVYFYHNKSRMNLVKKVLASKVKNNKLKISFIRDSLSKEEYAKIVEKVKKHIIEGNTFQCEVGFKNEYNISGNTLEIYKNLRVINPSPFMYYLKFGDKKVIGASPELLFSLRDKEMTTKPLAGTIKRGKNEKEDQHLARTLLSDPKEKAEHMMLVDMHRNDIGKVARFGTVKIKDLMNIKKFSHVQHISSEIVGLLKSDEDMFSSLASNFPVGTVSGTPKIETIKIIDSNEPEARGPYGGGVGSFGFNGDCTFALTIRSIFIYGKNGQEKAYTQTSGGIVYDSQTEKEYEEIERKLSAMKKALNL</sequence>
<protein>
    <recommendedName>
        <fullName evidence="5">Anthranilate synthase component I</fullName>
    </recommendedName>
</protein>
<feature type="domain" description="Chorismate-utilising enzyme C-terminal" evidence="1">
    <location>
        <begin position="96"/>
        <end position="353"/>
    </location>
</feature>
<evidence type="ECO:0008006" key="5">
    <source>
        <dbReference type="Google" id="ProtNLM"/>
    </source>
</evidence>
<dbReference type="PRINTS" id="PR00095">
    <property type="entry name" value="ANTSNTHASEI"/>
</dbReference>
<reference evidence="3 4" key="1">
    <citation type="journal article" date="2016" name="Nat. Commun.">
        <title>Thousands of microbial genomes shed light on interconnected biogeochemical processes in an aquifer system.</title>
        <authorList>
            <person name="Anantharaman K."/>
            <person name="Brown C.T."/>
            <person name="Hug L.A."/>
            <person name="Sharon I."/>
            <person name="Castelle C.J."/>
            <person name="Probst A.J."/>
            <person name="Thomas B.C."/>
            <person name="Singh A."/>
            <person name="Wilkins M.J."/>
            <person name="Karaoz U."/>
            <person name="Brodie E.L."/>
            <person name="Williams K.H."/>
            <person name="Hubbard S.S."/>
            <person name="Banfield J.F."/>
        </authorList>
    </citation>
    <scope>NUCLEOTIDE SEQUENCE [LARGE SCALE GENOMIC DNA]</scope>
</reference>
<dbReference type="Gene3D" id="3.60.120.10">
    <property type="entry name" value="Anthranilate synthase"/>
    <property type="match status" value="1"/>
</dbReference>
<name>A0A1F6VAM3_9BACT</name>
<dbReference type="InterPro" id="IPR019999">
    <property type="entry name" value="Anth_synth_I-like"/>
</dbReference>
<comment type="caution">
    <text evidence="3">The sequence shown here is derived from an EMBL/GenBank/DDBJ whole genome shotgun (WGS) entry which is preliminary data.</text>
</comment>
<accession>A0A1F6VAM3</accession>
<dbReference type="EMBL" id="MFTJ01000007">
    <property type="protein sequence ID" value="OGI66619.1"/>
    <property type="molecule type" value="Genomic_DNA"/>
</dbReference>
<feature type="domain" description="Anthranilate synthase component I N-terminal" evidence="2">
    <location>
        <begin position="8"/>
        <end position="60"/>
    </location>
</feature>
<dbReference type="Pfam" id="PF00425">
    <property type="entry name" value="Chorismate_bind"/>
    <property type="match status" value="1"/>
</dbReference>
<dbReference type="PANTHER" id="PTHR11236">
    <property type="entry name" value="AMINOBENZOATE/ANTHRANILATE SYNTHASE"/>
    <property type="match status" value="1"/>
</dbReference>
<dbReference type="InterPro" id="IPR005801">
    <property type="entry name" value="ADC_synthase"/>
</dbReference>
<dbReference type="GO" id="GO:0000162">
    <property type="term" value="P:L-tryptophan biosynthetic process"/>
    <property type="evidence" value="ECO:0007669"/>
    <property type="project" value="TreeGrafter"/>
</dbReference>
<organism evidence="3 4">
    <name type="scientific">Candidatus Nomurabacteria bacterium RIFCSPHIGHO2_01_FULL_39_10</name>
    <dbReference type="NCBI Taxonomy" id="1801733"/>
    <lineage>
        <taxon>Bacteria</taxon>
        <taxon>Candidatus Nomuraibacteriota</taxon>
    </lineage>
</organism>
<dbReference type="PANTHER" id="PTHR11236:SF9">
    <property type="entry name" value="ANTHRANILATE SYNTHASE COMPONENT 1"/>
    <property type="match status" value="1"/>
</dbReference>
<evidence type="ECO:0000313" key="4">
    <source>
        <dbReference type="Proteomes" id="UP000178700"/>
    </source>
</evidence>
<dbReference type="Pfam" id="PF04715">
    <property type="entry name" value="Anth_synt_I_N"/>
    <property type="match status" value="1"/>
</dbReference>
<dbReference type="InterPro" id="IPR006805">
    <property type="entry name" value="Anth_synth_I_N"/>
</dbReference>
<dbReference type="Proteomes" id="UP000178700">
    <property type="component" value="Unassembled WGS sequence"/>
</dbReference>
<evidence type="ECO:0000259" key="1">
    <source>
        <dbReference type="Pfam" id="PF00425"/>
    </source>
</evidence>
<dbReference type="AlphaFoldDB" id="A0A1F6VAM3"/>
<gene>
    <name evidence="3" type="ORF">A2642_00165</name>
</gene>
<evidence type="ECO:0000313" key="3">
    <source>
        <dbReference type="EMBL" id="OGI66619.1"/>
    </source>
</evidence>
<dbReference type="SUPFAM" id="SSF56322">
    <property type="entry name" value="ADC synthase"/>
    <property type="match status" value="1"/>
</dbReference>